<dbReference type="EMBL" id="GL945483">
    <property type="protein sequence ID" value="EGN96917.1"/>
    <property type="molecule type" value="Genomic_DNA"/>
</dbReference>
<gene>
    <name evidence="1" type="ORF">SERLA73DRAFT_140760</name>
</gene>
<keyword evidence="2" id="KW-1185">Reference proteome</keyword>
<accession>F8Q461</accession>
<protein>
    <submittedName>
        <fullName evidence="1">Uncharacterized protein</fullName>
    </submittedName>
</protein>
<evidence type="ECO:0000313" key="2">
    <source>
        <dbReference type="Proteomes" id="UP000008063"/>
    </source>
</evidence>
<proteinExistence type="predicted"/>
<name>F8Q461_SERL3</name>
<dbReference type="Proteomes" id="UP000008063">
    <property type="component" value="Unassembled WGS sequence"/>
</dbReference>
<feature type="non-terminal residue" evidence="1">
    <location>
        <position position="113"/>
    </location>
</feature>
<dbReference type="InParanoid" id="F8Q461"/>
<organism evidence="2">
    <name type="scientific">Serpula lacrymans var. lacrymans (strain S7.3)</name>
    <name type="common">Dry rot fungus</name>
    <dbReference type="NCBI Taxonomy" id="936435"/>
    <lineage>
        <taxon>Eukaryota</taxon>
        <taxon>Fungi</taxon>
        <taxon>Dikarya</taxon>
        <taxon>Basidiomycota</taxon>
        <taxon>Agaricomycotina</taxon>
        <taxon>Agaricomycetes</taxon>
        <taxon>Agaricomycetidae</taxon>
        <taxon>Boletales</taxon>
        <taxon>Coniophorineae</taxon>
        <taxon>Serpulaceae</taxon>
        <taxon>Serpula</taxon>
    </lineage>
</organism>
<sequence length="113" mass="13322">MIVDRHFAACYLIWEGSMRYLFSDAHFIIQSGLGKSALCIRRSAPTSDDRHSLHILYACLSQLYYTIFREKCPEKRYLATYLKQGEYRTRHVHAMNTFDLHVCCCRYILAYKG</sequence>
<dbReference type="HOGENOM" id="CLU_2139532_0_0_1"/>
<reference evidence="2" key="1">
    <citation type="journal article" date="2011" name="Science">
        <title>The plant cell wall-decomposing machinery underlies the functional diversity of forest fungi.</title>
        <authorList>
            <person name="Eastwood D.C."/>
            <person name="Floudas D."/>
            <person name="Binder M."/>
            <person name="Majcherczyk A."/>
            <person name="Schneider P."/>
            <person name="Aerts A."/>
            <person name="Asiegbu F.O."/>
            <person name="Baker S.E."/>
            <person name="Barry K."/>
            <person name="Bendiksby M."/>
            <person name="Blumentritt M."/>
            <person name="Coutinho P.M."/>
            <person name="Cullen D."/>
            <person name="de Vries R.P."/>
            <person name="Gathman A."/>
            <person name="Goodell B."/>
            <person name="Henrissat B."/>
            <person name="Ihrmark K."/>
            <person name="Kauserud H."/>
            <person name="Kohler A."/>
            <person name="LaButti K."/>
            <person name="Lapidus A."/>
            <person name="Lavin J.L."/>
            <person name="Lee Y.-H."/>
            <person name="Lindquist E."/>
            <person name="Lilly W."/>
            <person name="Lucas S."/>
            <person name="Morin E."/>
            <person name="Murat C."/>
            <person name="Oguiza J.A."/>
            <person name="Park J."/>
            <person name="Pisabarro A.G."/>
            <person name="Riley R."/>
            <person name="Rosling A."/>
            <person name="Salamov A."/>
            <person name="Schmidt O."/>
            <person name="Schmutz J."/>
            <person name="Skrede I."/>
            <person name="Stenlid J."/>
            <person name="Wiebenga A."/>
            <person name="Xie X."/>
            <person name="Kuees U."/>
            <person name="Hibbett D.S."/>
            <person name="Hoffmeister D."/>
            <person name="Hoegberg N."/>
            <person name="Martin F."/>
            <person name="Grigoriev I.V."/>
            <person name="Watkinson S.C."/>
        </authorList>
    </citation>
    <scope>NUCLEOTIDE SEQUENCE [LARGE SCALE GENOMIC DNA]</scope>
    <source>
        <strain evidence="2">strain S7.3</strain>
    </source>
</reference>
<evidence type="ECO:0000313" key="1">
    <source>
        <dbReference type="EMBL" id="EGN96917.1"/>
    </source>
</evidence>
<dbReference type="AlphaFoldDB" id="F8Q461"/>